<dbReference type="Proteomes" id="UP000887116">
    <property type="component" value="Unassembled WGS sequence"/>
</dbReference>
<evidence type="ECO:0000313" key="1">
    <source>
        <dbReference type="EMBL" id="GFR19272.1"/>
    </source>
</evidence>
<dbReference type="EMBL" id="BMAO01027727">
    <property type="protein sequence ID" value="GFR19272.1"/>
    <property type="molecule type" value="Genomic_DNA"/>
</dbReference>
<reference evidence="1" key="1">
    <citation type="submission" date="2020-07" db="EMBL/GenBank/DDBJ databases">
        <title>Multicomponent nature underlies the extraordinary mechanical properties of spider dragline silk.</title>
        <authorList>
            <person name="Kono N."/>
            <person name="Nakamura H."/>
            <person name="Mori M."/>
            <person name="Yoshida Y."/>
            <person name="Ohtoshi R."/>
            <person name="Malay A.D."/>
            <person name="Moran D.A.P."/>
            <person name="Tomita M."/>
            <person name="Numata K."/>
            <person name="Arakawa K."/>
        </authorList>
    </citation>
    <scope>NUCLEOTIDE SEQUENCE</scope>
</reference>
<accession>A0A8X6LSQ9</accession>
<protein>
    <submittedName>
        <fullName evidence="1">Uncharacterized protein</fullName>
    </submittedName>
</protein>
<organism evidence="1 2">
    <name type="scientific">Trichonephila clavata</name>
    <name type="common">Joro spider</name>
    <name type="synonym">Nephila clavata</name>
    <dbReference type="NCBI Taxonomy" id="2740835"/>
    <lineage>
        <taxon>Eukaryota</taxon>
        <taxon>Metazoa</taxon>
        <taxon>Ecdysozoa</taxon>
        <taxon>Arthropoda</taxon>
        <taxon>Chelicerata</taxon>
        <taxon>Arachnida</taxon>
        <taxon>Araneae</taxon>
        <taxon>Araneomorphae</taxon>
        <taxon>Entelegynae</taxon>
        <taxon>Araneoidea</taxon>
        <taxon>Nephilidae</taxon>
        <taxon>Trichonephila</taxon>
    </lineage>
</organism>
<name>A0A8X6LSQ9_TRICU</name>
<gene>
    <name evidence="1" type="ORF">TNCT_245341</name>
</gene>
<keyword evidence="2" id="KW-1185">Reference proteome</keyword>
<dbReference type="AlphaFoldDB" id="A0A8X6LSQ9"/>
<comment type="caution">
    <text evidence="1">The sequence shown here is derived from an EMBL/GenBank/DDBJ whole genome shotgun (WGS) entry which is preliminary data.</text>
</comment>
<proteinExistence type="predicted"/>
<evidence type="ECO:0000313" key="2">
    <source>
        <dbReference type="Proteomes" id="UP000887116"/>
    </source>
</evidence>
<sequence length="106" mass="12426">MDGKEFSNEFGTPTERNLEMTFVTLPPFPSIRANAFGNVRNEYRPIAIEEYFRYSQQSIATTCDLPKEDRLKVLELMGYVRSLGLYFRSLMFLPFTEFQNYDIGFP</sequence>